<evidence type="ECO:0000313" key="4">
    <source>
        <dbReference type="Proteomes" id="UP001287356"/>
    </source>
</evidence>
<dbReference type="EMBL" id="JAULSN010000001">
    <property type="protein sequence ID" value="KAK3384497.1"/>
    <property type="molecule type" value="Genomic_DNA"/>
</dbReference>
<feature type="region of interest" description="Disordered" evidence="1">
    <location>
        <begin position="1"/>
        <end position="29"/>
    </location>
</feature>
<reference evidence="3" key="2">
    <citation type="submission" date="2023-06" db="EMBL/GenBank/DDBJ databases">
        <authorList>
            <consortium name="Lawrence Berkeley National Laboratory"/>
            <person name="Haridas S."/>
            <person name="Hensen N."/>
            <person name="Bonometti L."/>
            <person name="Westerberg I."/>
            <person name="Brannstrom I.O."/>
            <person name="Guillou S."/>
            <person name="Cros-Aarteil S."/>
            <person name="Calhoun S."/>
            <person name="Kuo A."/>
            <person name="Mondo S."/>
            <person name="Pangilinan J."/>
            <person name="Riley R."/>
            <person name="Labutti K."/>
            <person name="Andreopoulos B."/>
            <person name="Lipzen A."/>
            <person name="Chen C."/>
            <person name="Yanf M."/>
            <person name="Daum C."/>
            <person name="Ng V."/>
            <person name="Clum A."/>
            <person name="Steindorff A."/>
            <person name="Ohm R."/>
            <person name="Martin F."/>
            <person name="Silar P."/>
            <person name="Natvig D."/>
            <person name="Lalanne C."/>
            <person name="Gautier V."/>
            <person name="Ament-Velasquez S.L."/>
            <person name="Kruys A."/>
            <person name="Hutchinson M.I."/>
            <person name="Powell A.J."/>
            <person name="Barry K."/>
            <person name="Miller A.N."/>
            <person name="Grigoriev I.V."/>
            <person name="Debuchy R."/>
            <person name="Gladieux P."/>
            <person name="Thoren M.H."/>
            <person name="Johannesson H."/>
        </authorList>
    </citation>
    <scope>NUCLEOTIDE SEQUENCE</scope>
    <source>
        <strain evidence="3">CBS 958.72</strain>
    </source>
</reference>
<dbReference type="PANTHER" id="PTHR38248">
    <property type="entry name" value="FUNK1 6"/>
    <property type="match status" value="1"/>
</dbReference>
<gene>
    <name evidence="3" type="ORF">B0T24DRAFT_514560</name>
</gene>
<feature type="compositionally biased region" description="Polar residues" evidence="1">
    <location>
        <begin position="19"/>
        <end position="29"/>
    </location>
</feature>
<evidence type="ECO:0000259" key="2">
    <source>
        <dbReference type="Pfam" id="PF17667"/>
    </source>
</evidence>
<keyword evidence="4" id="KW-1185">Reference proteome</keyword>
<sequence>GKKRSSSQAGAPLPHSKRSCSASQASGNLSNRVHRRVILRDYGTPIYKASSRTSLLAALDGCIEGHESLRKAGILHRDISINSLLINEDVNNPSWPSLLIDLDLAIKEQREG</sequence>
<dbReference type="SUPFAM" id="SSF56112">
    <property type="entry name" value="Protein kinase-like (PK-like)"/>
    <property type="match status" value="1"/>
</dbReference>
<name>A0AAE0NMW9_9PEZI</name>
<dbReference type="Proteomes" id="UP001287356">
    <property type="component" value="Unassembled WGS sequence"/>
</dbReference>
<organism evidence="3 4">
    <name type="scientific">Lasiosphaeria ovina</name>
    <dbReference type="NCBI Taxonomy" id="92902"/>
    <lineage>
        <taxon>Eukaryota</taxon>
        <taxon>Fungi</taxon>
        <taxon>Dikarya</taxon>
        <taxon>Ascomycota</taxon>
        <taxon>Pezizomycotina</taxon>
        <taxon>Sordariomycetes</taxon>
        <taxon>Sordariomycetidae</taxon>
        <taxon>Sordariales</taxon>
        <taxon>Lasiosphaeriaceae</taxon>
        <taxon>Lasiosphaeria</taxon>
    </lineage>
</organism>
<evidence type="ECO:0000256" key="1">
    <source>
        <dbReference type="SAM" id="MobiDB-lite"/>
    </source>
</evidence>
<protein>
    <recommendedName>
        <fullName evidence="2">Fungal-type protein kinase domain-containing protein</fullName>
    </recommendedName>
</protein>
<reference evidence="3" key="1">
    <citation type="journal article" date="2023" name="Mol. Phylogenet. Evol.">
        <title>Genome-scale phylogeny and comparative genomics of the fungal order Sordariales.</title>
        <authorList>
            <person name="Hensen N."/>
            <person name="Bonometti L."/>
            <person name="Westerberg I."/>
            <person name="Brannstrom I.O."/>
            <person name="Guillou S."/>
            <person name="Cros-Aarteil S."/>
            <person name="Calhoun S."/>
            <person name="Haridas S."/>
            <person name="Kuo A."/>
            <person name="Mondo S."/>
            <person name="Pangilinan J."/>
            <person name="Riley R."/>
            <person name="LaButti K."/>
            <person name="Andreopoulos B."/>
            <person name="Lipzen A."/>
            <person name="Chen C."/>
            <person name="Yan M."/>
            <person name="Daum C."/>
            <person name="Ng V."/>
            <person name="Clum A."/>
            <person name="Steindorff A."/>
            <person name="Ohm R.A."/>
            <person name="Martin F."/>
            <person name="Silar P."/>
            <person name="Natvig D.O."/>
            <person name="Lalanne C."/>
            <person name="Gautier V."/>
            <person name="Ament-Velasquez S.L."/>
            <person name="Kruys A."/>
            <person name="Hutchinson M.I."/>
            <person name="Powell A.J."/>
            <person name="Barry K."/>
            <person name="Miller A.N."/>
            <person name="Grigoriev I.V."/>
            <person name="Debuchy R."/>
            <person name="Gladieux P."/>
            <person name="Hiltunen Thoren M."/>
            <person name="Johannesson H."/>
        </authorList>
    </citation>
    <scope>NUCLEOTIDE SEQUENCE</scope>
    <source>
        <strain evidence="3">CBS 958.72</strain>
    </source>
</reference>
<dbReference type="Pfam" id="PF17667">
    <property type="entry name" value="Pkinase_fungal"/>
    <property type="match status" value="1"/>
</dbReference>
<accession>A0AAE0NMW9</accession>
<feature type="non-terminal residue" evidence="3">
    <location>
        <position position="1"/>
    </location>
</feature>
<dbReference type="AlphaFoldDB" id="A0AAE0NMW9"/>
<proteinExistence type="predicted"/>
<comment type="caution">
    <text evidence="3">The sequence shown here is derived from an EMBL/GenBank/DDBJ whole genome shotgun (WGS) entry which is preliminary data.</text>
</comment>
<dbReference type="InterPro" id="IPR011009">
    <property type="entry name" value="Kinase-like_dom_sf"/>
</dbReference>
<dbReference type="InterPro" id="IPR040976">
    <property type="entry name" value="Pkinase_fungal"/>
</dbReference>
<feature type="domain" description="Fungal-type protein kinase" evidence="2">
    <location>
        <begin position="12"/>
        <end position="110"/>
    </location>
</feature>
<dbReference type="PANTHER" id="PTHR38248:SF2">
    <property type="entry name" value="FUNK1 11"/>
    <property type="match status" value="1"/>
</dbReference>
<evidence type="ECO:0000313" key="3">
    <source>
        <dbReference type="EMBL" id="KAK3384497.1"/>
    </source>
</evidence>
<feature type="non-terminal residue" evidence="3">
    <location>
        <position position="112"/>
    </location>
</feature>